<feature type="transmembrane region" description="Helical" evidence="1">
    <location>
        <begin position="12"/>
        <end position="32"/>
    </location>
</feature>
<evidence type="ECO:0000313" key="4">
    <source>
        <dbReference type="Proteomes" id="UP000028524"/>
    </source>
</evidence>
<protein>
    <recommendedName>
        <fullName evidence="2">DUF7704 domain-containing protein</fullName>
    </recommendedName>
</protein>
<dbReference type="AlphaFoldDB" id="A0A084QGN1"/>
<keyword evidence="1" id="KW-0472">Membrane</keyword>
<sequence>MVPAKQGVPLPLTYRLFFLIMEPVSAIVGAFYSHYRQMEYLRLLDANSAPAVVPTATSVALSQLANMYLFFALNEAIVLRSATDMRVWKAVLAVLLMADFGHLYSMRGLGMEKYYDVTGWNASDIGNIPWVYFGATLRICFLAGVGL</sequence>
<feature type="transmembrane region" description="Helical" evidence="1">
    <location>
        <begin position="125"/>
        <end position="145"/>
    </location>
</feature>
<dbReference type="PANTHER" id="PTHR37019">
    <property type="entry name" value="CHROMOSOME 1, WHOLE GENOME SHOTGUN SEQUENCE"/>
    <property type="match status" value="1"/>
</dbReference>
<feature type="domain" description="DUF7704" evidence="2">
    <location>
        <begin position="10"/>
        <end position="145"/>
    </location>
</feature>
<dbReference type="OMA" id="AFFTHFR"/>
<dbReference type="Pfam" id="PF24803">
    <property type="entry name" value="DUF7704"/>
    <property type="match status" value="1"/>
</dbReference>
<organism evidence="3 4">
    <name type="scientific">Stachybotrys chlorohalonatus (strain IBT 40285)</name>
    <dbReference type="NCBI Taxonomy" id="1283841"/>
    <lineage>
        <taxon>Eukaryota</taxon>
        <taxon>Fungi</taxon>
        <taxon>Dikarya</taxon>
        <taxon>Ascomycota</taxon>
        <taxon>Pezizomycotina</taxon>
        <taxon>Sordariomycetes</taxon>
        <taxon>Hypocreomycetidae</taxon>
        <taxon>Hypocreales</taxon>
        <taxon>Stachybotryaceae</taxon>
        <taxon>Stachybotrys</taxon>
    </lineage>
</organism>
<proteinExistence type="predicted"/>
<dbReference type="InParanoid" id="A0A084QGN1"/>
<dbReference type="EMBL" id="KL660756">
    <property type="protein sequence ID" value="KFA63116.1"/>
    <property type="molecule type" value="Genomic_DNA"/>
</dbReference>
<evidence type="ECO:0000313" key="3">
    <source>
        <dbReference type="EMBL" id="KFA63116.1"/>
    </source>
</evidence>
<dbReference type="PANTHER" id="PTHR37019:SF1">
    <property type="entry name" value="EXPERA DOMAIN-CONTAINING PROTEIN"/>
    <property type="match status" value="1"/>
</dbReference>
<evidence type="ECO:0000256" key="1">
    <source>
        <dbReference type="SAM" id="Phobius"/>
    </source>
</evidence>
<feature type="transmembrane region" description="Helical" evidence="1">
    <location>
        <begin position="86"/>
        <end position="105"/>
    </location>
</feature>
<accession>A0A084QGN1</accession>
<keyword evidence="1" id="KW-1133">Transmembrane helix</keyword>
<name>A0A084QGN1_STAC4</name>
<dbReference type="Proteomes" id="UP000028524">
    <property type="component" value="Unassembled WGS sequence"/>
</dbReference>
<feature type="transmembrane region" description="Helical" evidence="1">
    <location>
        <begin position="52"/>
        <end position="74"/>
    </location>
</feature>
<gene>
    <name evidence="3" type="ORF">S40285_04779</name>
</gene>
<dbReference type="OrthoDB" id="5313995at2759"/>
<keyword evidence="1" id="KW-0812">Transmembrane</keyword>
<dbReference type="InterPro" id="IPR056121">
    <property type="entry name" value="DUF7704"/>
</dbReference>
<evidence type="ECO:0000259" key="2">
    <source>
        <dbReference type="Pfam" id="PF24803"/>
    </source>
</evidence>
<keyword evidence="4" id="KW-1185">Reference proteome</keyword>
<dbReference type="HOGENOM" id="CLU_112091_0_0_1"/>
<reference evidence="3 4" key="1">
    <citation type="journal article" date="2014" name="BMC Genomics">
        <title>Comparative genome sequencing reveals chemotype-specific gene clusters in the toxigenic black mold Stachybotrys.</title>
        <authorList>
            <person name="Semeiks J."/>
            <person name="Borek D."/>
            <person name="Otwinowski Z."/>
            <person name="Grishin N.V."/>
        </authorList>
    </citation>
    <scope>NUCLEOTIDE SEQUENCE [LARGE SCALE GENOMIC DNA]</scope>
    <source>
        <strain evidence="3 4">IBT 40285</strain>
    </source>
</reference>